<keyword evidence="4" id="KW-0808">Transferase</keyword>
<dbReference type="Gene3D" id="3.30.450.40">
    <property type="match status" value="1"/>
</dbReference>
<dbReference type="InterPro" id="IPR036890">
    <property type="entry name" value="HATPase_C_sf"/>
</dbReference>
<dbReference type="GO" id="GO:0000156">
    <property type="term" value="F:phosphorelay response regulator activity"/>
    <property type="evidence" value="ECO:0007669"/>
    <property type="project" value="TreeGrafter"/>
</dbReference>
<dbReference type="EC" id="2.7.13.3" evidence="2"/>
<dbReference type="eggNOG" id="COG2203">
    <property type="taxonomic scope" value="Bacteria"/>
</dbReference>
<accession>Q39S08</accession>
<dbReference type="HOGENOM" id="CLU_443289_0_0_7"/>
<dbReference type="InterPro" id="IPR005467">
    <property type="entry name" value="His_kinase_dom"/>
</dbReference>
<evidence type="ECO:0000256" key="5">
    <source>
        <dbReference type="ARBA" id="ARBA00022777"/>
    </source>
</evidence>
<dbReference type="SMART" id="SM00387">
    <property type="entry name" value="HATPase_c"/>
    <property type="match status" value="1"/>
</dbReference>
<dbReference type="GO" id="GO:0000155">
    <property type="term" value="F:phosphorelay sensor kinase activity"/>
    <property type="evidence" value="ECO:0007669"/>
    <property type="project" value="InterPro"/>
</dbReference>
<name>Q39S08_GEOMG</name>
<comment type="catalytic activity">
    <reaction evidence="1">
        <text>ATP + protein L-histidine = ADP + protein N-phospho-L-histidine.</text>
        <dbReference type="EC" id="2.7.13.3"/>
    </reaction>
</comment>
<dbReference type="CDD" id="cd00082">
    <property type="entry name" value="HisKA"/>
    <property type="match status" value="1"/>
</dbReference>
<dbReference type="Proteomes" id="UP000007073">
    <property type="component" value="Chromosome"/>
</dbReference>
<gene>
    <name evidence="7" type="ordered locus">Gmet_2748</name>
</gene>
<dbReference type="eggNOG" id="COG4251">
    <property type="taxonomic scope" value="Bacteria"/>
</dbReference>
<evidence type="ECO:0000313" key="8">
    <source>
        <dbReference type="Proteomes" id="UP000007073"/>
    </source>
</evidence>
<dbReference type="SMART" id="SM00388">
    <property type="entry name" value="HisKA"/>
    <property type="match status" value="1"/>
</dbReference>
<dbReference type="InterPro" id="IPR003018">
    <property type="entry name" value="GAF"/>
</dbReference>
<dbReference type="Pfam" id="PF13185">
    <property type="entry name" value="GAF_2"/>
    <property type="match status" value="1"/>
</dbReference>
<dbReference type="SMART" id="SM00065">
    <property type="entry name" value="GAF"/>
    <property type="match status" value="2"/>
</dbReference>
<dbReference type="SUPFAM" id="SSF55874">
    <property type="entry name" value="ATPase domain of HSP90 chaperone/DNA topoisomerase II/histidine kinase"/>
    <property type="match status" value="1"/>
</dbReference>
<dbReference type="STRING" id="269799.Gmet_2748"/>
<dbReference type="InterPro" id="IPR003661">
    <property type="entry name" value="HisK_dim/P_dom"/>
</dbReference>
<proteinExistence type="predicted"/>
<feature type="domain" description="Histidine kinase" evidence="6">
    <location>
        <begin position="391"/>
        <end position="605"/>
    </location>
</feature>
<dbReference type="PANTHER" id="PTHR42878:SF15">
    <property type="entry name" value="BACTERIOPHYTOCHROME"/>
    <property type="match status" value="1"/>
</dbReference>
<dbReference type="Gene3D" id="3.30.565.10">
    <property type="entry name" value="Histidine kinase-like ATPase, C-terminal domain"/>
    <property type="match status" value="1"/>
</dbReference>
<dbReference type="EMBL" id="CP000148">
    <property type="protein sequence ID" value="ABB32966.1"/>
    <property type="molecule type" value="Genomic_DNA"/>
</dbReference>
<dbReference type="PROSITE" id="PS50109">
    <property type="entry name" value="HIS_KIN"/>
    <property type="match status" value="1"/>
</dbReference>
<evidence type="ECO:0000256" key="2">
    <source>
        <dbReference type="ARBA" id="ARBA00012438"/>
    </source>
</evidence>
<dbReference type="SUPFAM" id="SSF47384">
    <property type="entry name" value="Homodimeric domain of signal transducing histidine kinase"/>
    <property type="match status" value="1"/>
</dbReference>
<keyword evidence="3" id="KW-0597">Phosphoprotein</keyword>
<dbReference type="InterPro" id="IPR036097">
    <property type="entry name" value="HisK_dim/P_sf"/>
</dbReference>
<organism evidence="7 8">
    <name type="scientific">Geobacter metallireducens (strain ATCC 53774 / DSM 7210 / GS-15)</name>
    <dbReference type="NCBI Taxonomy" id="269799"/>
    <lineage>
        <taxon>Bacteria</taxon>
        <taxon>Pseudomonadati</taxon>
        <taxon>Thermodesulfobacteriota</taxon>
        <taxon>Desulfuromonadia</taxon>
        <taxon>Geobacterales</taxon>
        <taxon>Geobacteraceae</taxon>
        <taxon>Geobacter</taxon>
    </lineage>
</organism>
<dbReference type="InterPro" id="IPR004358">
    <property type="entry name" value="Sig_transdc_His_kin-like_C"/>
</dbReference>
<dbReference type="AlphaFoldDB" id="Q39S08"/>
<dbReference type="GO" id="GO:0007234">
    <property type="term" value="P:osmosensory signaling via phosphorelay pathway"/>
    <property type="evidence" value="ECO:0007669"/>
    <property type="project" value="TreeGrafter"/>
</dbReference>
<dbReference type="SUPFAM" id="SSF55781">
    <property type="entry name" value="GAF domain-like"/>
    <property type="match status" value="2"/>
</dbReference>
<dbReference type="InterPro" id="IPR029016">
    <property type="entry name" value="GAF-like_dom_sf"/>
</dbReference>
<sequence>MSDDSYRKSLNFLFVELLENVLRLAENPGECGSYITAQIRELIGVRIVALMQCVPSSERPAYELVSVCPGRAQGGERPESLRRLAARSHAVHGPVVWSSGESPPEAKELLAPAEESDSLVFPLDAGGERVGVLMLLGVMESTGLDTIYASLARLSGVLSLVLRNSLLYKDLERKVAERTEKLLWQARVDAALAELYPPLISTYATFRDIALIVLEKAKELTGSDHGYVGIVESETGVMQLNLTTDMMEGIDCFASPGRNLAFVPDAAGHYGGLWGHSLNTRKPFYTNNPSRHGAAKGVPQGHIAVLRFLSVPVVFGHALVAQISLANPPRDYTDPDLDAICRMSEFLALAIQRLRSEEEIRRLNTELERRVHERTAQLEASNRELESFCYSVSHDLRAPLRHIEGYSALLVEDYCREINDEAHGYLERIRAATAKMEQLIDALLNLSRLSREPLRRVSLDLSRMVRKVAEDLALSEPARSVAFRITEGVRVHADPVLMGVVMTNLLHNSWKYTANKEDARIEFGTAEANGETVYFIRDNGAGFDMRYVGKLFGAFQRLHSAEEFEGIGIGLTTVQRVIHRHGGTIRAEGRPGEGACFSFTLGSETPPVPPNVADPA</sequence>
<dbReference type="InterPro" id="IPR050351">
    <property type="entry name" value="BphY/WalK/GraS-like"/>
</dbReference>
<dbReference type="FunFam" id="3.30.565.10:FF:000006">
    <property type="entry name" value="Sensor histidine kinase WalK"/>
    <property type="match status" value="1"/>
</dbReference>
<reference evidence="7 8" key="2">
    <citation type="journal article" date="2009" name="BMC Microbiol.">
        <title>The genome sequence of Geobacter metallireducens: features of metabolism, physiology and regulation common and dissimilar to Geobacter sulfurreducens.</title>
        <authorList>
            <person name="Aklujkar M."/>
            <person name="Krushkal J."/>
            <person name="DiBartolo G."/>
            <person name="Lapidus A."/>
            <person name="Land M.L."/>
            <person name="Lovley D.R."/>
        </authorList>
    </citation>
    <scope>NUCLEOTIDE SEQUENCE [LARGE SCALE GENOMIC DNA]</scope>
    <source>
        <strain evidence="8">ATCC 53774 / DSM 7210 / GS-15</strain>
    </source>
</reference>
<dbReference type="PRINTS" id="PR00344">
    <property type="entry name" value="BCTRLSENSOR"/>
</dbReference>
<evidence type="ECO:0000256" key="3">
    <source>
        <dbReference type="ARBA" id="ARBA00022553"/>
    </source>
</evidence>
<dbReference type="Pfam" id="PF02518">
    <property type="entry name" value="HATPase_c"/>
    <property type="match status" value="1"/>
</dbReference>
<dbReference type="Pfam" id="PF00512">
    <property type="entry name" value="HisKA"/>
    <property type="match status" value="1"/>
</dbReference>
<dbReference type="Gene3D" id="1.10.287.130">
    <property type="match status" value="1"/>
</dbReference>
<dbReference type="KEGG" id="gme:Gmet_2748"/>
<keyword evidence="8" id="KW-1185">Reference proteome</keyword>
<dbReference type="FunFam" id="1.10.287.130:FF:000070">
    <property type="entry name" value="Histidine kinase sensor protein"/>
    <property type="match status" value="1"/>
</dbReference>
<keyword evidence="5 7" id="KW-0418">Kinase</keyword>
<evidence type="ECO:0000256" key="1">
    <source>
        <dbReference type="ARBA" id="ARBA00000085"/>
    </source>
</evidence>
<dbReference type="GO" id="GO:0030295">
    <property type="term" value="F:protein kinase activator activity"/>
    <property type="evidence" value="ECO:0007669"/>
    <property type="project" value="TreeGrafter"/>
</dbReference>
<evidence type="ECO:0000259" key="6">
    <source>
        <dbReference type="PROSITE" id="PS50109"/>
    </source>
</evidence>
<dbReference type="InterPro" id="IPR003594">
    <property type="entry name" value="HATPase_dom"/>
</dbReference>
<evidence type="ECO:0000313" key="7">
    <source>
        <dbReference type="EMBL" id="ABB32966.1"/>
    </source>
</evidence>
<evidence type="ECO:0000256" key="4">
    <source>
        <dbReference type="ARBA" id="ARBA00022679"/>
    </source>
</evidence>
<dbReference type="PANTHER" id="PTHR42878">
    <property type="entry name" value="TWO-COMPONENT HISTIDINE KINASE"/>
    <property type="match status" value="1"/>
</dbReference>
<dbReference type="RefSeq" id="WP_004511711.1">
    <property type="nucleotide sequence ID" value="NC_007517.1"/>
</dbReference>
<protein>
    <recommendedName>
        <fullName evidence="2">histidine kinase</fullName>
        <ecNumber evidence="2">2.7.13.3</ecNumber>
    </recommendedName>
</protein>
<reference evidence="7 8" key="1">
    <citation type="submission" date="2005-10" db="EMBL/GenBank/DDBJ databases">
        <title>Complete sequence of Geobacter metallireducens GS-15.</title>
        <authorList>
            <consortium name="US DOE Joint Genome Institute"/>
            <person name="Copeland A."/>
            <person name="Lucas S."/>
            <person name="Lapidus A."/>
            <person name="Barry K."/>
            <person name="Detter J.C."/>
            <person name="Glavina T."/>
            <person name="Hammon N."/>
            <person name="Israni S."/>
            <person name="Pitluck S."/>
            <person name="Di Bartolo G."/>
            <person name="Chain P."/>
            <person name="Schmutz J."/>
            <person name="Larimer F."/>
            <person name="Land M."/>
            <person name="Kyrpides N."/>
            <person name="Ivanova N."/>
            <person name="Richardson P."/>
        </authorList>
    </citation>
    <scope>NUCLEOTIDE SEQUENCE [LARGE SCALE GENOMIC DNA]</scope>
    <source>
        <strain evidence="8">ATCC 53774 / DSM 7210 / GS-15</strain>
    </source>
</reference>